<dbReference type="AlphaFoldDB" id="E8RVX3"/>
<keyword evidence="5" id="KW-1185">Reference proteome</keyword>
<organism evidence="4 5">
    <name type="scientific">Asticcacaulis excentricus (strain ATCC 15261 / DSM 4724 / KCTC 12464 / NCIMB 9791 / VKM B-1370 / CB 48)</name>
    <dbReference type="NCBI Taxonomy" id="573065"/>
    <lineage>
        <taxon>Bacteria</taxon>
        <taxon>Pseudomonadati</taxon>
        <taxon>Pseudomonadota</taxon>
        <taxon>Alphaproteobacteria</taxon>
        <taxon>Caulobacterales</taxon>
        <taxon>Caulobacteraceae</taxon>
        <taxon>Asticcacaulis</taxon>
    </lineage>
</organism>
<feature type="signal peptide" evidence="1">
    <location>
        <begin position="1"/>
        <end position="20"/>
    </location>
</feature>
<dbReference type="InterPro" id="IPR010563">
    <property type="entry name" value="TraK_N"/>
</dbReference>
<proteinExistence type="predicted"/>
<evidence type="ECO:0000313" key="5">
    <source>
        <dbReference type="Proteomes" id="UP000001492"/>
    </source>
</evidence>
<evidence type="ECO:0000259" key="3">
    <source>
        <dbReference type="Pfam" id="PF23536"/>
    </source>
</evidence>
<feature type="domain" description="TraK N-terminal" evidence="2">
    <location>
        <begin position="30"/>
        <end position="115"/>
    </location>
</feature>
<name>E8RVX3_ASTEC</name>
<gene>
    <name evidence="4" type="ordered locus">Astex_3785</name>
</gene>
<dbReference type="OrthoDB" id="7170861at2"/>
<reference evidence="5" key="1">
    <citation type="submission" date="2010-12" db="EMBL/GenBank/DDBJ databases">
        <title>Complete sequence of plasmid 2 of Asticcacaulis excentricus CB 48.</title>
        <authorList>
            <consortium name="US DOE Joint Genome Institute"/>
            <person name="Lucas S."/>
            <person name="Copeland A."/>
            <person name="Lapidus A."/>
            <person name="Cheng J.-F."/>
            <person name="Bruce D."/>
            <person name="Goodwin L."/>
            <person name="Pitluck S."/>
            <person name="Teshima H."/>
            <person name="Davenport K."/>
            <person name="Detter J.C."/>
            <person name="Han C."/>
            <person name="Tapia R."/>
            <person name="Land M."/>
            <person name="Hauser L."/>
            <person name="Jeffries C."/>
            <person name="Kyrpides N."/>
            <person name="Ivanova N."/>
            <person name="Ovchinnikova G."/>
            <person name="Brun Y.V."/>
            <person name="Woyke T."/>
        </authorList>
    </citation>
    <scope>NUCLEOTIDE SEQUENCE [LARGE SCALE GENOMIC DNA]</scope>
    <source>
        <strain evidence="5">ATCC 15261 / DSM 4724 / KCTC 12464 / NCIMB 9791 / VKM B-1370 / CB 48</strain>
        <plasmid evidence="5">pASTEX02</plasmid>
    </source>
</reference>
<protein>
    <submittedName>
        <fullName evidence="4">TraK family protein</fullName>
    </submittedName>
</protein>
<dbReference type="KEGG" id="aex:Astex_3785"/>
<feature type="domain" description="TraK C-terminal" evidence="3">
    <location>
        <begin position="136"/>
        <end position="233"/>
    </location>
</feature>
<dbReference type="Proteomes" id="UP000001492">
    <property type="component" value="Plasmid pASTEX02"/>
</dbReference>
<dbReference type="RefSeq" id="WP_013481208.1">
    <property type="nucleotide sequence ID" value="NC_014819.1"/>
</dbReference>
<keyword evidence="1" id="KW-0732">Signal</keyword>
<dbReference type="Pfam" id="PF06586">
    <property type="entry name" value="TraK_N"/>
    <property type="match status" value="1"/>
</dbReference>
<dbReference type="Pfam" id="PF23536">
    <property type="entry name" value="TraK_C"/>
    <property type="match status" value="1"/>
</dbReference>
<dbReference type="InterPro" id="IPR055397">
    <property type="entry name" value="TraK_C"/>
</dbReference>
<accession>E8RVX3</accession>
<evidence type="ECO:0000259" key="2">
    <source>
        <dbReference type="Pfam" id="PF06586"/>
    </source>
</evidence>
<dbReference type="HOGENOM" id="CLU_1173545_0_0_5"/>
<dbReference type="EMBL" id="CP002398">
    <property type="protein sequence ID" value="ADU15395.1"/>
    <property type="molecule type" value="Genomic_DNA"/>
</dbReference>
<evidence type="ECO:0000313" key="4">
    <source>
        <dbReference type="EMBL" id="ADU15395.1"/>
    </source>
</evidence>
<feature type="chain" id="PRO_5003230925" evidence="1">
    <location>
        <begin position="21"/>
        <end position="236"/>
    </location>
</feature>
<geneLocation type="plasmid" evidence="4 5">
    <name>pASTEX02</name>
</geneLocation>
<keyword evidence="4" id="KW-0614">Plasmid</keyword>
<evidence type="ECO:0000256" key="1">
    <source>
        <dbReference type="SAM" id="SignalP"/>
    </source>
</evidence>
<sequence length="236" mass="25365">MLRSLLLGAAAMMMAASAGAETLNVKGDQALLQVSSSQMSRIHIQGERIATVRTIQGGDGAELLIEKDETTGDVYVGFDGDTSGQSFSAFLTTESGKTVQATFHPVDDTAKTFELKLEGTLSASSPAALQFKRNGYPETMAAFVKLMFNPDRPDGVVCRQGRAQPTQTTNFRVWTIERCDAEGIAGTVLHFKNISTVPQTLSADGFLVRQVLAVGITDELLSPGEEARVYIVEEAR</sequence>